<evidence type="ECO:0000259" key="3">
    <source>
        <dbReference type="PROSITE" id="PS51387"/>
    </source>
</evidence>
<comment type="caution">
    <text evidence="4">The sequence shown here is derived from an EMBL/GenBank/DDBJ whole genome shotgun (WGS) entry which is preliminary data.</text>
</comment>
<evidence type="ECO:0000256" key="1">
    <source>
        <dbReference type="ARBA" id="ARBA00022630"/>
    </source>
</evidence>
<organism evidence="4 5">
    <name type="scientific">Alkaliphilus serpentinus</name>
    <dbReference type="NCBI Taxonomy" id="1482731"/>
    <lineage>
        <taxon>Bacteria</taxon>
        <taxon>Bacillati</taxon>
        <taxon>Bacillota</taxon>
        <taxon>Clostridia</taxon>
        <taxon>Peptostreptococcales</taxon>
        <taxon>Natronincolaceae</taxon>
        <taxon>Alkaliphilus</taxon>
    </lineage>
</organism>
<dbReference type="PANTHER" id="PTHR42659">
    <property type="entry name" value="XANTHINE DEHYDROGENASE SUBUNIT C-RELATED"/>
    <property type="match status" value="1"/>
</dbReference>
<dbReference type="Gene3D" id="3.30.465.10">
    <property type="match status" value="1"/>
</dbReference>
<keyword evidence="1" id="KW-0285">Flavoprotein</keyword>
<feature type="domain" description="FAD-binding PCMH-type" evidence="3">
    <location>
        <begin position="1"/>
        <end position="175"/>
    </location>
</feature>
<dbReference type="Gene3D" id="3.30.390.50">
    <property type="entry name" value="CO dehydrogenase flavoprotein, C-terminal domain"/>
    <property type="match status" value="1"/>
</dbReference>
<dbReference type="SMART" id="SM01092">
    <property type="entry name" value="CO_deh_flav_C"/>
    <property type="match status" value="1"/>
</dbReference>
<dbReference type="SUPFAM" id="SSF56176">
    <property type="entry name" value="FAD-binding/transporter-associated domain-like"/>
    <property type="match status" value="1"/>
</dbReference>
<dbReference type="InterPro" id="IPR016166">
    <property type="entry name" value="FAD-bd_PCMH"/>
</dbReference>
<dbReference type="Pfam" id="PF03450">
    <property type="entry name" value="CO_deh_flav_C"/>
    <property type="match status" value="1"/>
</dbReference>
<gene>
    <name evidence="4" type="ORF">F8153_09415</name>
</gene>
<dbReference type="InterPro" id="IPR036683">
    <property type="entry name" value="CO_DH_flav_C_dom_sf"/>
</dbReference>
<keyword evidence="5" id="KW-1185">Reference proteome</keyword>
<dbReference type="PROSITE" id="PS51387">
    <property type="entry name" value="FAD_PCMH"/>
    <property type="match status" value="1"/>
</dbReference>
<evidence type="ECO:0000256" key="2">
    <source>
        <dbReference type="ARBA" id="ARBA00023002"/>
    </source>
</evidence>
<reference evidence="4 5" key="1">
    <citation type="submission" date="2019-10" db="EMBL/GenBank/DDBJ databases">
        <title>Alkaliphilus serpentinus sp. nov. and Alkaliphilus pronyensis sp. nov., two novel anaerobic alkaliphilic species isolated from the serpentinized-hosted hydrothermal field of the Prony Bay (New Caledonia).</title>
        <authorList>
            <person name="Postec A."/>
        </authorList>
    </citation>
    <scope>NUCLEOTIDE SEQUENCE [LARGE SCALE GENOMIC DNA]</scope>
    <source>
        <strain evidence="4 5">LacT</strain>
    </source>
</reference>
<dbReference type="GO" id="GO:0071949">
    <property type="term" value="F:FAD binding"/>
    <property type="evidence" value="ECO:0007669"/>
    <property type="project" value="InterPro"/>
</dbReference>
<dbReference type="Proteomes" id="UP000465601">
    <property type="component" value="Unassembled WGS sequence"/>
</dbReference>
<dbReference type="GO" id="GO:0016491">
    <property type="term" value="F:oxidoreductase activity"/>
    <property type="evidence" value="ECO:0007669"/>
    <property type="project" value="UniProtKB-KW"/>
</dbReference>
<proteinExistence type="predicted"/>
<accession>A0A833HNG4</accession>
<dbReference type="InterPro" id="IPR016169">
    <property type="entry name" value="FAD-bd_PCMH_sub2"/>
</dbReference>
<dbReference type="Gene3D" id="3.30.43.10">
    <property type="entry name" value="Uridine Diphospho-n-acetylenolpyruvylglucosamine Reductase, domain 2"/>
    <property type="match status" value="1"/>
</dbReference>
<dbReference type="Pfam" id="PF00941">
    <property type="entry name" value="FAD_binding_5"/>
    <property type="match status" value="1"/>
</dbReference>
<dbReference type="InterPro" id="IPR036318">
    <property type="entry name" value="FAD-bd_PCMH-like_sf"/>
</dbReference>
<dbReference type="SUPFAM" id="SSF55447">
    <property type="entry name" value="CO dehydrogenase flavoprotein C-terminal domain-like"/>
    <property type="match status" value="1"/>
</dbReference>
<dbReference type="AlphaFoldDB" id="A0A833HNG4"/>
<keyword evidence="2" id="KW-0560">Oxidoreductase</keyword>
<dbReference type="EMBL" id="WBZB01000033">
    <property type="protein sequence ID" value="KAB3529312.1"/>
    <property type="molecule type" value="Genomic_DNA"/>
</dbReference>
<name>A0A833HNG4_9FIRM</name>
<dbReference type="PANTHER" id="PTHR42659:SF9">
    <property type="entry name" value="XANTHINE DEHYDROGENASE FAD-BINDING SUBUNIT XDHB-RELATED"/>
    <property type="match status" value="1"/>
</dbReference>
<dbReference type="OrthoDB" id="9789842at2"/>
<evidence type="ECO:0000313" key="4">
    <source>
        <dbReference type="EMBL" id="KAB3529312.1"/>
    </source>
</evidence>
<sequence>MEKWAFYSPQSLRELIEHLAEIHNPCFVAGGTDLMIKIRNYKIKPTTIVNLNRIHEMVYIRKEDEAIAIGAMTTFTQIAESPIVNRYARCLGQSAGNVGSKQIRNIATIGGNIANAAPCADSITSLMALGARVKTINIWGEIHEKPIDDVIIGREENNLDEKEVIIEIRIPTLEGGYSAFSKIGSRTAVTISKLNMAIVLSYNKADAAIECPKVAFGALGPKPFISDAVANSIKGKKFTYPVIDVIKPVLLKEVEASIAGRASFPYKREAIMGLAENTLNLLMDGIKEGGY</sequence>
<dbReference type="InterPro" id="IPR005107">
    <property type="entry name" value="CO_DH_flav_C"/>
</dbReference>
<dbReference type="InterPro" id="IPR051312">
    <property type="entry name" value="Diverse_Substr_Oxidored"/>
</dbReference>
<dbReference type="InterPro" id="IPR016167">
    <property type="entry name" value="FAD-bd_PCMH_sub1"/>
</dbReference>
<dbReference type="RefSeq" id="WP_151866104.1">
    <property type="nucleotide sequence ID" value="NZ_WBZB01000033.1"/>
</dbReference>
<evidence type="ECO:0000313" key="5">
    <source>
        <dbReference type="Proteomes" id="UP000465601"/>
    </source>
</evidence>
<dbReference type="InterPro" id="IPR002346">
    <property type="entry name" value="Mopterin_DH_FAD-bd"/>
</dbReference>
<protein>
    <submittedName>
        <fullName evidence="4">Molybdopterin dehydrogenase</fullName>
    </submittedName>
</protein>